<dbReference type="Pfam" id="PF13343">
    <property type="entry name" value="SBP_bac_6"/>
    <property type="match status" value="1"/>
</dbReference>
<evidence type="ECO:0000313" key="3">
    <source>
        <dbReference type="Proteomes" id="UP000555828"/>
    </source>
</evidence>
<protein>
    <submittedName>
        <fullName evidence="2">Thiamine transport system substrate-binding protein</fullName>
    </submittedName>
</protein>
<evidence type="ECO:0000313" key="2">
    <source>
        <dbReference type="EMBL" id="MBB6063120.1"/>
    </source>
</evidence>
<name>A0A841GUC2_9BACT</name>
<sequence>MKKALIYLILTISVISLSVEKLVVYTYDSFVSGIGKEIVPIFEKKYGCKVELLSFGDAGTVLSRLMLEKNNPKADVIVGLDQALLIRAIENDLVQKFKPENLSLLKYPELYNEYGTPYDFGAIAIVYNKEKIKNPPKSFNDLLKDEFRGKIVVEDPRTSSTGLSFLLWTIAAFNEKYLDFWSKFKDNLLTITPGWDEAFEMLESGEADIMVSYATDGAYSYYYYGNVKYVPVILDEGAFVQVEYASLVKNAKNVELAKKFIEFLLSDEFQEKVPLNQWMLPVTNVKLPEAFKYVPEIKKVLEIKNDIYKNQERILKEWSKEVIGG</sequence>
<proteinExistence type="predicted"/>
<dbReference type="CDD" id="cd13545">
    <property type="entry name" value="PBP2_TbpA"/>
    <property type="match status" value="1"/>
</dbReference>
<accession>A0A841GUC2</accession>
<keyword evidence="1" id="KW-0732">Signal</keyword>
<organism evidence="2 3">
    <name type="scientific">Thermosipho japonicus</name>
    <dbReference type="NCBI Taxonomy" id="90323"/>
    <lineage>
        <taxon>Bacteria</taxon>
        <taxon>Thermotogati</taxon>
        <taxon>Thermotogota</taxon>
        <taxon>Thermotogae</taxon>
        <taxon>Thermotogales</taxon>
        <taxon>Fervidobacteriaceae</taxon>
        <taxon>Thermosipho</taxon>
    </lineage>
</organism>
<dbReference type="PANTHER" id="PTHR30006:SF2">
    <property type="entry name" value="ABC TRANSPORTER SUBSTRATE-BINDING PROTEIN"/>
    <property type="match status" value="1"/>
</dbReference>
<dbReference type="InterPro" id="IPR005948">
    <property type="entry name" value="ThiB-like"/>
</dbReference>
<dbReference type="SUPFAM" id="SSF53850">
    <property type="entry name" value="Periplasmic binding protein-like II"/>
    <property type="match status" value="1"/>
</dbReference>
<dbReference type="NCBIfam" id="TIGR01254">
    <property type="entry name" value="sfuA"/>
    <property type="match status" value="1"/>
</dbReference>
<dbReference type="GO" id="GO:0015888">
    <property type="term" value="P:thiamine transport"/>
    <property type="evidence" value="ECO:0007669"/>
    <property type="project" value="InterPro"/>
</dbReference>
<dbReference type="AlphaFoldDB" id="A0A841GUC2"/>
<dbReference type="Proteomes" id="UP000555828">
    <property type="component" value="Unassembled WGS sequence"/>
</dbReference>
<gene>
    <name evidence="2" type="ORF">HNP65_001583</name>
</gene>
<dbReference type="EMBL" id="JACHEX010000004">
    <property type="protein sequence ID" value="MBB6063120.1"/>
    <property type="molecule type" value="Genomic_DNA"/>
</dbReference>
<keyword evidence="3" id="KW-1185">Reference proteome</keyword>
<dbReference type="GO" id="GO:0030975">
    <property type="term" value="F:thiamine binding"/>
    <property type="evidence" value="ECO:0007669"/>
    <property type="project" value="InterPro"/>
</dbReference>
<reference evidence="2 3" key="1">
    <citation type="submission" date="2020-08" db="EMBL/GenBank/DDBJ databases">
        <title>Genomic Encyclopedia of Type Strains, Phase IV (KMG-IV): sequencing the most valuable type-strain genomes for metagenomic binning, comparative biology and taxonomic classification.</title>
        <authorList>
            <person name="Goeker M."/>
        </authorList>
    </citation>
    <scope>NUCLEOTIDE SEQUENCE [LARGE SCALE GENOMIC DNA]</scope>
    <source>
        <strain evidence="2 3">DSM 13481</strain>
    </source>
</reference>
<dbReference type="PANTHER" id="PTHR30006">
    <property type="entry name" value="THIAMINE-BINDING PERIPLASMIC PROTEIN-RELATED"/>
    <property type="match status" value="1"/>
</dbReference>
<evidence type="ECO:0000256" key="1">
    <source>
        <dbReference type="ARBA" id="ARBA00022729"/>
    </source>
</evidence>
<dbReference type="RefSeq" id="WP_184619713.1">
    <property type="nucleotide sequence ID" value="NZ_JACHEX010000004.1"/>
</dbReference>
<comment type="caution">
    <text evidence="2">The sequence shown here is derived from an EMBL/GenBank/DDBJ whole genome shotgun (WGS) entry which is preliminary data.</text>
</comment>
<dbReference type="Gene3D" id="3.40.190.10">
    <property type="entry name" value="Periplasmic binding protein-like II"/>
    <property type="match status" value="2"/>
</dbReference>